<protein>
    <submittedName>
        <fullName evidence="1">Uncharacterized protein</fullName>
    </submittedName>
</protein>
<gene>
    <name evidence="1" type="ORF">Gotri_004038</name>
</gene>
<evidence type="ECO:0000313" key="2">
    <source>
        <dbReference type="Proteomes" id="UP000593568"/>
    </source>
</evidence>
<keyword evidence="2" id="KW-1185">Reference proteome</keyword>
<dbReference type="EMBL" id="JABEZW010000011">
    <property type="protein sequence ID" value="MBA0779836.1"/>
    <property type="molecule type" value="Genomic_DNA"/>
</dbReference>
<dbReference type="Proteomes" id="UP000593568">
    <property type="component" value="Unassembled WGS sequence"/>
</dbReference>
<name>A0A7J9F3G1_9ROSI</name>
<sequence>MSKWINTYFELLPSIGIPPIANSLLGRLNKREIVNASLGKFDVFTLSIYGLVIFPKILGHINDAVSDLFD</sequence>
<organism evidence="1 2">
    <name type="scientific">Gossypium trilobum</name>
    <dbReference type="NCBI Taxonomy" id="34281"/>
    <lineage>
        <taxon>Eukaryota</taxon>
        <taxon>Viridiplantae</taxon>
        <taxon>Streptophyta</taxon>
        <taxon>Embryophyta</taxon>
        <taxon>Tracheophyta</taxon>
        <taxon>Spermatophyta</taxon>
        <taxon>Magnoliopsida</taxon>
        <taxon>eudicotyledons</taxon>
        <taxon>Gunneridae</taxon>
        <taxon>Pentapetalae</taxon>
        <taxon>rosids</taxon>
        <taxon>malvids</taxon>
        <taxon>Malvales</taxon>
        <taxon>Malvaceae</taxon>
        <taxon>Malvoideae</taxon>
        <taxon>Gossypium</taxon>
    </lineage>
</organism>
<proteinExistence type="predicted"/>
<comment type="caution">
    <text evidence="1">The sequence shown here is derived from an EMBL/GenBank/DDBJ whole genome shotgun (WGS) entry which is preliminary data.</text>
</comment>
<evidence type="ECO:0000313" key="1">
    <source>
        <dbReference type="EMBL" id="MBA0779836.1"/>
    </source>
</evidence>
<accession>A0A7J9F3G1</accession>
<reference evidence="1 2" key="1">
    <citation type="journal article" date="2019" name="Genome Biol. Evol.">
        <title>Insights into the evolution of the New World diploid cottons (Gossypium, subgenus Houzingenia) based on genome sequencing.</title>
        <authorList>
            <person name="Grover C.E."/>
            <person name="Arick M.A. 2nd"/>
            <person name="Thrash A."/>
            <person name="Conover J.L."/>
            <person name="Sanders W.S."/>
            <person name="Peterson D.G."/>
            <person name="Frelichowski J.E."/>
            <person name="Scheffler J.A."/>
            <person name="Scheffler B.E."/>
            <person name="Wendel J.F."/>
        </authorList>
    </citation>
    <scope>NUCLEOTIDE SEQUENCE [LARGE SCALE GENOMIC DNA]</scope>
    <source>
        <strain evidence="1">8</strain>
        <tissue evidence="1">Leaf</tissue>
    </source>
</reference>
<dbReference type="AlphaFoldDB" id="A0A7J9F3G1"/>